<dbReference type="OrthoDB" id="9180114at2"/>
<protein>
    <submittedName>
        <fullName evidence="1">Uncharacterized protein</fullName>
    </submittedName>
</protein>
<dbReference type="RefSeq" id="WP_110527150.1">
    <property type="nucleotide sequence ID" value="NZ_QKOE01000014.1"/>
</dbReference>
<comment type="caution">
    <text evidence="1">The sequence shown here is derived from an EMBL/GenBank/DDBJ whole genome shotgun (WGS) entry which is preliminary data.</text>
</comment>
<reference evidence="1 2" key="1">
    <citation type="submission" date="2018-06" db="EMBL/GenBank/DDBJ databases">
        <title>Azoarcus communis strain SWub3 genome.</title>
        <authorList>
            <person name="Zorraquino Salvo V."/>
            <person name="Toubiana D."/>
            <person name="Blumwald E."/>
        </authorList>
    </citation>
    <scope>NUCLEOTIDE SEQUENCE [LARGE SCALE GENOMIC DNA]</scope>
    <source>
        <strain evidence="1 2">SWub3</strain>
    </source>
</reference>
<evidence type="ECO:0000313" key="2">
    <source>
        <dbReference type="Proteomes" id="UP000248259"/>
    </source>
</evidence>
<gene>
    <name evidence="1" type="ORF">DNK49_16965</name>
</gene>
<dbReference type="Proteomes" id="UP000248259">
    <property type="component" value="Unassembled WGS sequence"/>
</dbReference>
<keyword evidence="2" id="KW-1185">Reference proteome</keyword>
<organism evidence="1 2">
    <name type="scientific">Parazoarcus communis SWub3 = DSM 12120</name>
    <dbReference type="NCBI Taxonomy" id="1121029"/>
    <lineage>
        <taxon>Bacteria</taxon>
        <taxon>Pseudomonadati</taxon>
        <taxon>Pseudomonadota</taxon>
        <taxon>Betaproteobacteria</taxon>
        <taxon>Rhodocyclales</taxon>
        <taxon>Zoogloeaceae</taxon>
        <taxon>Parazoarcus</taxon>
    </lineage>
</organism>
<sequence length="138" mass="15634">MTHRQRVATWLELAVAPEWRRKTMRVQVHPIGCDEDQCYTLTMDGRCLCTGSGQLTTFRGRPAVERFLRMARVEHFEFGEPEPDLRRYPRGHYCLALGRQNTLCSCDAAGDCEGDLVCERNVVPLAPSQEQAGAPRPN</sequence>
<dbReference type="EMBL" id="QKOE01000014">
    <property type="protein sequence ID" value="PZA15427.1"/>
    <property type="molecule type" value="Genomic_DNA"/>
</dbReference>
<name>A0A323USR7_9RHOO</name>
<dbReference type="AlphaFoldDB" id="A0A323USR7"/>
<proteinExistence type="predicted"/>
<accession>A0A323USR7</accession>
<evidence type="ECO:0000313" key="1">
    <source>
        <dbReference type="EMBL" id="PZA15427.1"/>
    </source>
</evidence>